<dbReference type="eggNOG" id="ENOG5032FGV">
    <property type="taxonomic scope" value="Bacteria"/>
</dbReference>
<protein>
    <submittedName>
        <fullName evidence="2">Uncharacterized protein</fullName>
    </submittedName>
</protein>
<dbReference type="RefSeq" id="WP_015851332.1">
    <property type="nucleotide sequence ID" value="NC_012881.1"/>
</dbReference>
<name>C6BRS4_MARSD</name>
<dbReference type="HOGENOM" id="CLU_2665130_0_0_7"/>
<keyword evidence="3" id="KW-1185">Reference proteome</keyword>
<reference evidence="2 3" key="1">
    <citation type="submission" date="2009-06" db="EMBL/GenBank/DDBJ databases">
        <title>Complete sequence of Desulfovibrio salexigens DSM 2638.</title>
        <authorList>
            <consortium name="US DOE Joint Genome Institute"/>
            <person name="Lucas S."/>
            <person name="Copeland A."/>
            <person name="Lapidus A."/>
            <person name="Glavina del Rio T."/>
            <person name="Tice H."/>
            <person name="Bruce D."/>
            <person name="Goodwin L."/>
            <person name="Pitluck S."/>
            <person name="Munk A.C."/>
            <person name="Brettin T."/>
            <person name="Detter J.C."/>
            <person name="Han C."/>
            <person name="Tapia R."/>
            <person name="Larimer F."/>
            <person name="Land M."/>
            <person name="Hauser L."/>
            <person name="Kyrpides N."/>
            <person name="Anderson I."/>
            <person name="Wall J.D."/>
            <person name="Arkin A.P."/>
            <person name="Dehal P."/>
            <person name="Chivian D."/>
            <person name="Giles B."/>
            <person name="Hazen T.C."/>
        </authorList>
    </citation>
    <scope>NUCLEOTIDE SEQUENCE [LARGE SCALE GENOMIC DNA]</scope>
    <source>
        <strain evidence="3">ATCC 14822 / DSM 2638 / NCIMB 8403 / VKM B-1763</strain>
    </source>
</reference>
<organism evidence="2 3">
    <name type="scientific">Maridesulfovibrio salexigens (strain ATCC 14822 / DSM 2638 / NCIMB 8403 / VKM B-1763)</name>
    <name type="common">Desulfovibrio salexigens</name>
    <dbReference type="NCBI Taxonomy" id="526222"/>
    <lineage>
        <taxon>Bacteria</taxon>
        <taxon>Pseudomonadati</taxon>
        <taxon>Thermodesulfobacteriota</taxon>
        <taxon>Desulfovibrionia</taxon>
        <taxon>Desulfovibrionales</taxon>
        <taxon>Desulfovibrionaceae</taxon>
        <taxon>Maridesulfovibrio</taxon>
    </lineage>
</organism>
<dbReference type="AlphaFoldDB" id="C6BRS4"/>
<evidence type="ECO:0000256" key="1">
    <source>
        <dbReference type="SAM" id="Coils"/>
    </source>
</evidence>
<feature type="coiled-coil region" evidence="1">
    <location>
        <begin position="40"/>
        <end position="81"/>
    </location>
</feature>
<evidence type="ECO:0000313" key="3">
    <source>
        <dbReference type="Proteomes" id="UP000002601"/>
    </source>
</evidence>
<dbReference type="EMBL" id="CP001649">
    <property type="protein sequence ID" value="ACS79514.1"/>
    <property type="molecule type" value="Genomic_DNA"/>
</dbReference>
<accession>C6BRS4</accession>
<dbReference type="Proteomes" id="UP000002601">
    <property type="component" value="Chromosome"/>
</dbReference>
<keyword evidence="1" id="KW-0175">Coiled coil</keyword>
<dbReference type="KEGG" id="dsa:Desal_1452"/>
<evidence type="ECO:0000313" key="2">
    <source>
        <dbReference type="EMBL" id="ACS79514.1"/>
    </source>
</evidence>
<dbReference type="STRING" id="526222.Desal_1452"/>
<gene>
    <name evidence="2" type="ordered locus">Desal_1452</name>
</gene>
<proteinExistence type="predicted"/>
<sequence>MTELLVASIALIIFAFIIYSSYSAQNAKYAQRKKAFELKEQHMEKTMDKIRSEINLIEKEVAETQEKIDELEIDLVEADVNSKDS</sequence>